<keyword evidence="3" id="KW-0539">Nucleus</keyword>
<organism evidence="7 8">
    <name type="scientific">Panicum virgatum</name>
    <name type="common">Blackwell switchgrass</name>
    <dbReference type="NCBI Taxonomy" id="38727"/>
    <lineage>
        <taxon>Eukaryota</taxon>
        <taxon>Viridiplantae</taxon>
        <taxon>Streptophyta</taxon>
        <taxon>Embryophyta</taxon>
        <taxon>Tracheophyta</taxon>
        <taxon>Spermatophyta</taxon>
        <taxon>Magnoliopsida</taxon>
        <taxon>Liliopsida</taxon>
        <taxon>Poales</taxon>
        <taxon>Poaceae</taxon>
        <taxon>PACMAD clade</taxon>
        <taxon>Panicoideae</taxon>
        <taxon>Panicodae</taxon>
        <taxon>Paniceae</taxon>
        <taxon>Panicinae</taxon>
        <taxon>Panicum</taxon>
        <taxon>Panicum sect. Hiantes</taxon>
    </lineage>
</organism>
<feature type="signal peptide" evidence="5">
    <location>
        <begin position="1"/>
        <end position="18"/>
    </location>
</feature>
<gene>
    <name evidence="7" type="ORF">PVAP13_5KG409600</name>
</gene>
<evidence type="ECO:0000259" key="6">
    <source>
        <dbReference type="PROSITE" id="PS51634"/>
    </source>
</evidence>
<dbReference type="PANTHER" id="PTHR12446">
    <property type="entry name" value="TESMIN/TSO1-RELATED"/>
    <property type="match status" value="1"/>
</dbReference>
<accession>A0A8T0SPI8</accession>
<dbReference type="GO" id="GO:0005634">
    <property type="term" value="C:nucleus"/>
    <property type="evidence" value="ECO:0007669"/>
    <property type="project" value="UniProtKB-SubCell"/>
</dbReference>
<comment type="similarity">
    <text evidence="2">Belongs to the lin-54 family.</text>
</comment>
<evidence type="ECO:0000256" key="4">
    <source>
        <dbReference type="SAM" id="MobiDB-lite"/>
    </source>
</evidence>
<feature type="region of interest" description="Disordered" evidence="4">
    <location>
        <begin position="163"/>
        <end position="193"/>
    </location>
</feature>
<dbReference type="EMBL" id="CM029045">
    <property type="protein sequence ID" value="KAG2599035.1"/>
    <property type="molecule type" value="Genomic_DNA"/>
</dbReference>
<dbReference type="InterPro" id="IPR033467">
    <property type="entry name" value="Tesmin/TSO1-like_CXC"/>
</dbReference>
<dbReference type="InterPro" id="IPR028307">
    <property type="entry name" value="Lin-54_fam"/>
</dbReference>
<evidence type="ECO:0000256" key="1">
    <source>
        <dbReference type="ARBA" id="ARBA00004123"/>
    </source>
</evidence>
<proteinExistence type="inferred from homology"/>
<dbReference type="SMART" id="SM01114">
    <property type="entry name" value="CXC"/>
    <property type="match status" value="2"/>
</dbReference>
<dbReference type="PANTHER" id="PTHR12446:SF65">
    <property type="entry name" value="CRC DOMAIN-CONTAINING PROTEIN"/>
    <property type="match status" value="1"/>
</dbReference>
<feature type="compositionally biased region" description="Gly residues" evidence="4">
    <location>
        <begin position="163"/>
        <end position="173"/>
    </location>
</feature>
<evidence type="ECO:0000313" key="7">
    <source>
        <dbReference type="EMBL" id="KAG2599035.1"/>
    </source>
</evidence>
<dbReference type="Pfam" id="PF03638">
    <property type="entry name" value="TCR"/>
    <property type="match status" value="2"/>
</dbReference>
<keyword evidence="8" id="KW-1185">Reference proteome</keyword>
<dbReference type="PROSITE" id="PS51634">
    <property type="entry name" value="CRC"/>
    <property type="match status" value="1"/>
</dbReference>
<comment type="subcellular location">
    <subcellularLocation>
        <location evidence="1">Nucleus</location>
    </subcellularLocation>
</comment>
<evidence type="ECO:0000256" key="5">
    <source>
        <dbReference type="SAM" id="SignalP"/>
    </source>
</evidence>
<feature type="chain" id="PRO_5035841564" description="CRC domain-containing protein" evidence="5">
    <location>
        <begin position="19"/>
        <end position="250"/>
    </location>
</feature>
<evidence type="ECO:0000313" key="8">
    <source>
        <dbReference type="Proteomes" id="UP000823388"/>
    </source>
</evidence>
<evidence type="ECO:0000256" key="2">
    <source>
        <dbReference type="ARBA" id="ARBA00007267"/>
    </source>
</evidence>
<protein>
    <recommendedName>
        <fullName evidence="6">CRC domain-containing protein</fullName>
    </recommendedName>
</protein>
<reference evidence="7" key="1">
    <citation type="submission" date="2020-05" db="EMBL/GenBank/DDBJ databases">
        <title>WGS assembly of Panicum virgatum.</title>
        <authorList>
            <person name="Lovell J.T."/>
            <person name="Jenkins J."/>
            <person name="Shu S."/>
            <person name="Juenger T.E."/>
            <person name="Schmutz J."/>
        </authorList>
    </citation>
    <scope>NUCLEOTIDE SEQUENCE</scope>
    <source>
        <strain evidence="7">AP13</strain>
    </source>
</reference>
<comment type="caution">
    <text evidence="7">The sequence shown here is derived from an EMBL/GenBank/DDBJ whole genome shotgun (WGS) entry which is preliminary data.</text>
</comment>
<dbReference type="GO" id="GO:0006355">
    <property type="term" value="P:regulation of DNA-templated transcription"/>
    <property type="evidence" value="ECO:0007669"/>
    <property type="project" value="TreeGrafter"/>
</dbReference>
<dbReference type="AlphaFoldDB" id="A0A8T0SPI8"/>
<dbReference type="InterPro" id="IPR005172">
    <property type="entry name" value="CRC"/>
</dbReference>
<feature type="compositionally biased region" description="Gly residues" evidence="4">
    <location>
        <begin position="180"/>
        <end position="191"/>
    </location>
</feature>
<dbReference type="Proteomes" id="UP000823388">
    <property type="component" value="Chromosome 5K"/>
</dbReference>
<evidence type="ECO:0000256" key="3">
    <source>
        <dbReference type="ARBA" id="ARBA00023242"/>
    </source>
</evidence>
<name>A0A8T0SPI8_PANVG</name>
<feature type="domain" description="CRC" evidence="6">
    <location>
        <begin position="45"/>
        <end position="157"/>
    </location>
</feature>
<sequence>MHAGLVVVLVLQLTGVPSHRRPAAGTCLRLLCSDHRLAMDEDKEQRPSCNCKKTTCLKRYCQCFQGHFFCSHACNCKGCWNSEHRRTFVEEHAELRLKTKLGASRSKDNALTAEQRVHGKGCTCNKSGCRKNYCECFKKQVACTMRCKCQGCENSYGTGGKGLQGNGDPGGPSGQPNGAPDGGDGSPGGSGESAVVIDEELQRPTEAGVAENVAAIDPLDPGHGNNWCHLLPPELSTPKESWACAGNPDT</sequence>
<keyword evidence="5" id="KW-0732">Signal</keyword>